<reference evidence="2 3" key="1">
    <citation type="submission" date="2016-07" db="EMBL/GenBank/DDBJ databases">
        <title>Pervasive Adenine N6-methylation of Active Genes in Fungi.</title>
        <authorList>
            <consortium name="DOE Joint Genome Institute"/>
            <person name="Mondo S.J."/>
            <person name="Dannebaum R.O."/>
            <person name="Kuo R.C."/>
            <person name="Labutti K."/>
            <person name="Haridas S."/>
            <person name="Kuo A."/>
            <person name="Salamov A."/>
            <person name="Ahrendt S.R."/>
            <person name="Lipzen A."/>
            <person name="Sullivan W."/>
            <person name="Andreopoulos W.B."/>
            <person name="Clum A."/>
            <person name="Lindquist E."/>
            <person name="Daum C."/>
            <person name="Ramamoorthy G.K."/>
            <person name="Gryganskyi A."/>
            <person name="Culley D."/>
            <person name="Magnuson J.K."/>
            <person name="James T.Y."/>
            <person name="O'Malley M.A."/>
            <person name="Stajich J.E."/>
            <person name="Spatafora J.W."/>
            <person name="Visel A."/>
            <person name="Grigoriev I.V."/>
        </authorList>
    </citation>
    <scope>NUCLEOTIDE SEQUENCE [LARGE SCALE GENOMIC DNA]</scope>
    <source>
        <strain evidence="2 3">CBS 129021</strain>
    </source>
</reference>
<dbReference type="InParanoid" id="A0A1Y2E4X0"/>
<evidence type="ECO:0000313" key="2">
    <source>
        <dbReference type="EMBL" id="ORY65905.1"/>
    </source>
</evidence>
<protein>
    <recommendedName>
        <fullName evidence="4">Secreted protein</fullName>
    </recommendedName>
</protein>
<keyword evidence="1" id="KW-0732">Signal</keyword>
<evidence type="ECO:0000256" key="1">
    <source>
        <dbReference type="SAM" id="SignalP"/>
    </source>
</evidence>
<feature type="signal peptide" evidence="1">
    <location>
        <begin position="1"/>
        <end position="22"/>
    </location>
</feature>
<evidence type="ECO:0000313" key="3">
    <source>
        <dbReference type="Proteomes" id="UP000193689"/>
    </source>
</evidence>
<dbReference type="AlphaFoldDB" id="A0A1Y2E4X0"/>
<feature type="chain" id="PRO_5012214890" description="Secreted protein" evidence="1">
    <location>
        <begin position="23"/>
        <end position="103"/>
    </location>
</feature>
<comment type="caution">
    <text evidence="2">The sequence shown here is derived from an EMBL/GenBank/DDBJ whole genome shotgun (WGS) entry which is preliminary data.</text>
</comment>
<dbReference type="EMBL" id="MCFJ01000005">
    <property type="protein sequence ID" value="ORY65905.1"/>
    <property type="molecule type" value="Genomic_DNA"/>
</dbReference>
<name>A0A1Y2E4X0_9PEZI</name>
<dbReference type="GeneID" id="63776129"/>
<accession>A0A1Y2E4X0</accession>
<dbReference type="RefSeq" id="XP_040716869.1">
    <property type="nucleotide sequence ID" value="XM_040859917.1"/>
</dbReference>
<keyword evidence="3" id="KW-1185">Reference proteome</keyword>
<organism evidence="2 3">
    <name type="scientific">Pseudomassariella vexata</name>
    <dbReference type="NCBI Taxonomy" id="1141098"/>
    <lineage>
        <taxon>Eukaryota</taxon>
        <taxon>Fungi</taxon>
        <taxon>Dikarya</taxon>
        <taxon>Ascomycota</taxon>
        <taxon>Pezizomycotina</taxon>
        <taxon>Sordariomycetes</taxon>
        <taxon>Xylariomycetidae</taxon>
        <taxon>Amphisphaeriales</taxon>
        <taxon>Pseudomassariaceae</taxon>
        <taxon>Pseudomassariella</taxon>
    </lineage>
</organism>
<dbReference type="Proteomes" id="UP000193689">
    <property type="component" value="Unassembled WGS sequence"/>
</dbReference>
<gene>
    <name evidence="2" type="ORF">BCR38DRAFT_428686</name>
</gene>
<sequence>MLLWRNRFRFLCFVFLAIPTPRIPMMKNRETVSASGNNSAEFSAHYCSTWWYARYARYGRREKGKESGRGTFAGRIQSRATWRVFQRGGSRSSLHDRGKLMIG</sequence>
<evidence type="ECO:0008006" key="4">
    <source>
        <dbReference type="Google" id="ProtNLM"/>
    </source>
</evidence>
<proteinExistence type="predicted"/>